<sequence length="264" mass="29686">MKITALAIPLFAVWLLACEEPNEEQINTLGTDVRVEMKEYLNEQQRTLMFKFFTTRDFSCINHRISYAYQQQVDGITIALKKVEEPDACLKAMGPASAFVDIGSLNIGEYDFKLKIGEEITNSGKLVVSPDSYQLMLNGDAGMNLETVELQRVPKEALWGTVQFLSQRNDNFAKSFVAQLGKLGATEDKFSEGEYGFFQVDASGKIAQPTLEENPPFTFLLNYNGDQDDVVSLLSEINRNYGDDVAIRLNMANGDEFRSWDLNN</sequence>
<dbReference type="EMBL" id="CP120682">
    <property type="protein sequence ID" value="WKN35158.1"/>
    <property type="molecule type" value="Genomic_DNA"/>
</dbReference>
<dbReference type="AlphaFoldDB" id="A0AA49GJG3"/>
<evidence type="ECO:0000313" key="1">
    <source>
        <dbReference type="EMBL" id="WKN35158.1"/>
    </source>
</evidence>
<accession>A0AA49GJG3</accession>
<name>A0AA49GJG3_9BACT</name>
<organism evidence="1">
    <name type="scientific">Roseihalotalea indica</name>
    <dbReference type="NCBI Taxonomy" id="2867963"/>
    <lineage>
        <taxon>Bacteria</taxon>
        <taxon>Pseudomonadati</taxon>
        <taxon>Bacteroidota</taxon>
        <taxon>Cytophagia</taxon>
        <taxon>Cytophagales</taxon>
        <taxon>Catalimonadaceae</taxon>
        <taxon>Roseihalotalea</taxon>
    </lineage>
</organism>
<reference evidence="1" key="1">
    <citation type="journal article" date="2023" name="Comput. Struct. Biotechnol. J.">
        <title>Discovery of a novel marine Bacteroidetes with a rich repertoire of carbohydrate-active enzymes.</title>
        <authorList>
            <person name="Chen B."/>
            <person name="Liu G."/>
            <person name="Chen Q."/>
            <person name="Wang H."/>
            <person name="Liu L."/>
            <person name="Tang K."/>
        </authorList>
    </citation>
    <scope>NUCLEOTIDE SEQUENCE</scope>
    <source>
        <strain evidence="1">TK19036</strain>
    </source>
</reference>
<proteinExistence type="predicted"/>
<reference evidence="1" key="2">
    <citation type="journal article" date="2024" name="Antonie Van Leeuwenhoek">
        <title>Roseihalotalea indica gen. nov., sp. nov., a halophilic Bacteroidetes from mesopelagic Southwest Indian Ocean with higher carbohydrate metabolic potential.</title>
        <authorList>
            <person name="Chen B."/>
            <person name="Zhang M."/>
            <person name="Lin D."/>
            <person name="Ye J."/>
            <person name="Tang K."/>
        </authorList>
    </citation>
    <scope>NUCLEOTIDE SEQUENCE</scope>
    <source>
        <strain evidence="1">TK19036</strain>
    </source>
</reference>
<gene>
    <name evidence="1" type="ORF">K4G66_22535</name>
</gene>
<protein>
    <submittedName>
        <fullName evidence="1">Uncharacterized protein</fullName>
    </submittedName>
</protein>
<dbReference type="PROSITE" id="PS51257">
    <property type="entry name" value="PROKAR_LIPOPROTEIN"/>
    <property type="match status" value="1"/>
</dbReference>